<reference evidence="2 3" key="1">
    <citation type="journal article" date="2018" name="Front. Plant Sci.">
        <title>Red Clover (Trifolium pratense) and Zigzag Clover (T. medium) - A Picture of Genomic Similarities and Differences.</title>
        <authorList>
            <person name="Dluhosova J."/>
            <person name="Istvanek J."/>
            <person name="Nedelnik J."/>
            <person name="Repkova J."/>
        </authorList>
    </citation>
    <scope>NUCLEOTIDE SEQUENCE [LARGE SCALE GENOMIC DNA]</scope>
    <source>
        <strain evidence="3">cv. 10/8</strain>
        <tissue evidence="2">Leaf</tissue>
    </source>
</reference>
<evidence type="ECO:0000313" key="3">
    <source>
        <dbReference type="Proteomes" id="UP000265520"/>
    </source>
</evidence>
<keyword evidence="3" id="KW-1185">Reference proteome</keyword>
<dbReference type="AlphaFoldDB" id="A0A392VHX2"/>
<evidence type="ECO:0000256" key="1">
    <source>
        <dbReference type="SAM" id="MobiDB-lite"/>
    </source>
</evidence>
<proteinExistence type="predicted"/>
<protein>
    <submittedName>
        <fullName evidence="2">Uncharacterized protein</fullName>
    </submittedName>
</protein>
<name>A0A392VHX2_9FABA</name>
<accession>A0A392VHX2</accession>
<sequence>MHSSPPPLQLGHRERRCSGRIHGGR</sequence>
<feature type="compositionally biased region" description="Basic residues" evidence="1">
    <location>
        <begin position="13"/>
        <end position="25"/>
    </location>
</feature>
<dbReference type="EMBL" id="LXQA011128693">
    <property type="protein sequence ID" value="MCI85980.1"/>
    <property type="molecule type" value="Genomic_DNA"/>
</dbReference>
<dbReference type="Proteomes" id="UP000265520">
    <property type="component" value="Unassembled WGS sequence"/>
</dbReference>
<feature type="region of interest" description="Disordered" evidence="1">
    <location>
        <begin position="1"/>
        <end position="25"/>
    </location>
</feature>
<comment type="caution">
    <text evidence="2">The sequence shown here is derived from an EMBL/GenBank/DDBJ whole genome shotgun (WGS) entry which is preliminary data.</text>
</comment>
<organism evidence="2 3">
    <name type="scientific">Trifolium medium</name>
    <dbReference type="NCBI Taxonomy" id="97028"/>
    <lineage>
        <taxon>Eukaryota</taxon>
        <taxon>Viridiplantae</taxon>
        <taxon>Streptophyta</taxon>
        <taxon>Embryophyta</taxon>
        <taxon>Tracheophyta</taxon>
        <taxon>Spermatophyta</taxon>
        <taxon>Magnoliopsida</taxon>
        <taxon>eudicotyledons</taxon>
        <taxon>Gunneridae</taxon>
        <taxon>Pentapetalae</taxon>
        <taxon>rosids</taxon>
        <taxon>fabids</taxon>
        <taxon>Fabales</taxon>
        <taxon>Fabaceae</taxon>
        <taxon>Papilionoideae</taxon>
        <taxon>50 kb inversion clade</taxon>
        <taxon>NPAAA clade</taxon>
        <taxon>Hologalegina</taxon>
        <taxon>IRL clade</taxon>
        <taxon>Trifolieae</taxon>
        <taxon>Trifolium</taxon>
    </lineage>
</organism>
<evidence type="ECO:0000313" key="2">
    <source>
        <dbReference type="EMBL" id="MCI85980.1"/>
    </source>
</evidence>
<feature type="non-terminal residue" evidence="2">
    <location>
        <position position="25"/>
    </location>
</feature>